<dbReference type="InterPro" id="IPR036689">
    <property type="entry name" value="ESAT-6-like_sf"/>
</dbReference>
<dbReference type="SUPFAM" id="SSF140453">
    <property type="entry name" value="EsxAB dimer-like"/>
    <property type="match status" value="1"/>
</dbReference>
<dbReference type="AlphaFoldDB" id="A0A1H1SJF5"/>
<dbReference type="STRING" id="1203190.GCA_000312345_01158"/>
<reference evidence="2 3" key="1">
    <citation type="submission" date="2016-10" db="EMBL/GenBank/DDBJ databases">
        <authorList>
            <person name="de Groot N.N."/>
        </authorList>
    </citation>
    <scope>NUCLEOTIDE SEQUENCE [LARGE SCALE GENOMIC DNA]</scope>
    <source>
        <strain evidence="2 3">DSM 45434</strain>
    </source>
</reference>
<dbReference type="Pfam" id="PF06013">
    <property type="entry name" value="WXG100"/>
    <property type="match status" value="1"/>
</dbReference>
<keyword evidence="3" id="KW-1185">Reference proteome</keyword>
<dbReference type="eggNOG" id="COG4842">
    <property type="taxonomic scope" value="Bacteria"/>
</dbReference>
<proteinExistence type="inferred from homology"/>
<dbReference type="RefSeq" id="WP_019193993.1">
    <property type="nucleotide sequence ID" value="NZ_LT629765.1"/>
</dbReference>
<sequence length="94" mass="9980">MEIKYGFGQLSGAAQDMDASAAAIEAQLNDLKSLLQPLVTTWQGEAAEAYAAHQQKWDQAAEELNTILRTIAATVEEGNSRMQAVNAAAAASWG</sequence>
<gene>
    <name evidence="2" type="ORF">SAMN04488539_1759</name>
</gene>
<dbReference type="OrthoDB" id="3387628at2"/>
<name>A0A1H1SJF5_9CORY</name>
<dbReference type="InterPro" id="IPR010310">
    <property type="entry name" value="T7SS_ESAT-6-like"/>
</dbReference>
<dbReference type="NCBIfam" id="TIGR03930">
    <property type="entry name" value="WXG100_ESAT6"/>
    <property type="match status" value="1"/>
</dbReference>
<evidence type="ECO:0000313" key="2">
    <source>
        <dbReference type="EMBL" id="SDS48092.1"/>
    </source>
</evidence>
<evidence type="ECO:0000313" key="3">
    <source>
        <dbReference type="Proteomes" id="UP000182237"/>
    </source>
</evidence>
<accession>A0A1H1SJF5</accession>
<dbReference type="Proteomes" id="UP000182237">
    <property type="component" value="Chromosome I"/>
</dbReference>
<comment type="similarity">
    <text evidence="1">Belongs to the WXG100 family.</text>
</comment>
<dbReference type="Gene3D" id="1.10.287.1060">
    <property type="entry name" value="ESAT-6-like"/>
    <property type="match status" value="1"/>
</dbReference>
<protein>
    <recommendedName>
        <fullName evidence="1">ESAT-6-like protein</fullName>
    </recommendedName>
</protein>
<organism evidence="2 3">
    <name type="scientific">Corynebacterium timonense</name>
    <dbReference type="NCBI Taxonomy" id="441500"/>
    <lineage>
        <taxon>Bacteria</taxon>
        <taxon>Bacillati</taxon>
        <taxon>Actinomycetota</taxon>
        <taxon>Actinomycetes</taxon>
        <taxon>Mycobacteriales</taxon>
        <taxon>Corynebacteriaceae</taxon>
        <taxon>Corynebacterium</taxon>
    </lineage>
</organism>
<evidence type="ECO:0000256" key="1">
    <source>
        <dbReference type="RuleBase" id="RU362001"/>
    </source>
</evidence>
<dbReference type="EMBL" id="LT629765">
    <property type="protein sequence ID" value="SDS48092.1"/>
    <property type="molecule type" value="Genomic_DNA"/>
</dbReference>